<proteinExistence type="predicted"/>
<dbReference type="WBParaSite" id="MBELARI_LOCUS125">
    <property type="protein sequence ID" value="MBELARI_LOCUS125"/>
    <property type="gene ID" value="MBELARI_LOCUS125"/>
</dbReference>
<protein>
    <recommendedName>
        <fullName evidence="3">PH domain-containing protein</fullName>
    </recommendedName>
</protein>
<evidence type="ECO:0000313" key="2">
    <source>
        <dbReference type="WBParaSite" id="MBELARI_LOCUS125"/>
    </source>
</evidence>
<evidence type="ECO:0008006" key="3">
    <source>
        <dbReference type="Google" id="ProtNLM"/>
    </source>
</evidence>
<dbReference type="Proteomes" id="UP000887575">
    <property type="component" value="Unassembled WGS sequence"/>
</dbReference>
<sequence>MKNTKDWAVSIDLSTCTKDGAIVEPHGNFPILFTSTFGVLMAADHKEMLVEWINALNKTVRNLLVWSTSINH</sequence>
<accession>A0AAF3EEV3</accession>
<reference evidence="2" key="1">
    <citation type="submission" date="2024-02" db="UniProtKB">
        <authorList>
            <consortium name="WormBaseParasite"/>
        </authorList>
    </citation>
    <scope>IDENTIFICATION</scope>
</reference>
<keyword evidence="1" id="KW-1185">Reference proteome</keyword>
<name>A0AAF3EEV3_9BILA</name>
<organism evidence="1 2">
    <name type="scientific">Mesorhabditis belari</name>
    <dbReference type="NCBI Taxonomy" id="2138241"/>
    <lineage>
        <taxon>Eukaryota</taxon>
        <taxon>Metazoa</taxon>
        <taxon>Ecdysozoa</taxon>
        <taxon>Nematoda</taxon>
        <taxon>Chromadorea</taxon>
        <taxon>Rhabditida</taxon>
        <taxon>Rhabditina</taxon>
        <taxon>Rhabditomorpha</taxon>
        <taxon>Rhabditoidea</taxon>
        <taxon>Rhabditidae</taxon>
        <taxon>Mesorhabditinae</taxon>
        <taxon>Mesorhabditis</taxon>
    </lineage>
</organism>
<evidence type="ECO:0000313" key="1">
    <source>
        <dbReference type="Proteomes" id="UP000887575"/>
    </source>
</evidence>
<dbReference type="AlphaFoldDB" id="A0AAF3EEV3"/>